<proteinExistence type="predicted"/>
<gene>
    <name evidence="1" type="ORF">APQ14_16100</name>
</gene>
<dbReference type="AlphaFoldDB" id="A0A120DFV0"/>
<organism evidence="1 2">
    <name type="scientific">Vibrio toranzoniae</name>
    <dbReference type="NCBI Taxonomy" id="1194427"/>
    <lineage>
        <taxon>Bacteria</taxon>
        <taxon>Pseudomonadati</taxon>
        <taxon>Pseudomonadota</taxon>
        <taxon>Gammaproteobacteria</taxon>
        <taxon>Vibrionales</taxon>
        <taxon>Vibrionaceae</taxon>
        <taxon>Vibrio</taxon>
    </lineage>
</organism>
<keyword evidence="2" id="KW-1185">Reference proteome</keyword>
<dbReference type="OrthoDB" id="5823964at2"/>
<dbReference type="Proteomes" id="UP000057389">
    <property type="component" value="Unassembled WGS sequence"/>
</dbReference>
<accession>A0A120DFV0</accession>
<dbReference type="EMBL" id="LMXU01000032">
    <property type="protein sequence ID" value="KWT99880.1"/>
    <property type="molecule type" value="Genomic_DNA"/>
</dbReference>
<sequence>MYLNIPAHRKGLTEQEKFFVGLTLSEEHQGVLNQYGFISLPPEAIQRNKVRLSLEEPAIEGGYK</sequence>
<name>A0A120DFV0_9VIBR</name>
<reference evidence="1 2" key="1">
    <citation type="submission" date="2015-11" db="EMBL/GenBank/DDBJ databases">
        <title>Draft WGS of Vibrio toranzoniae.</title>
        <authorList>
            <person name="Lasa A."/>
            <person name="Romalde J.L."/>
        </authorList>
    </citation>
    <scope>NUCLEOTIDE SEQUENCE [LARGE SCALE GENOMIC DNA]</scope>
    <source>
        <strain evidence="1 2">Vb 10.8</strain>
    </source>
</reference>
<evidence type="ECO:0000313" key="2">
    <source>
        <dbReference type="Proteomes" id="UP000057389"/>
    </source>
</evidence>
<protein>
    <submittedName>
        <fullName evidence="1">Uncharacterized protein</fullName>
    </submittedName>
</protein>
<comment type="caution">
    <text evidence="1">The sequence shown here is derived from an EMBL/GenBank/DDBJ whole genome shotgun (WGS) entry which is preliminary data.</text>
</comment>
<evidence type="ECO:0000313" key="1">
    <source>
        <dbReference type="EMBL" id="KWT99880.1"/>
    </source>
</evidence>